<dbReference type="EMBL" id="MCFA01000079">
    <property type="protein sequence ID" value="ORY09976.1"/>
    <property type="molecule type" value="Genomic_DNA"/>
</dbReference>
<accession>A0A1Y1ZID0</accession>
<proteinExistence type="predicted"/>
<dbReference type="InterPro" id="IPR036928">
    <property type="entry name" value="AS_sf"/>
</dbReference>
<dbReference type="OrthoDB" id="566138at2759"/>
<keyword evidence="3" id="KW-1185">Reference proteome</keyword>
<dbReference type="SUPFAM" id="SSF75304">
    <property type="entry name" value="Amidase signature (AS) enzymes"/>
    <property type="match status" value="1"/>
</dbReference>
<comment type="caution">
    <text evidence="2">The sequence shown here is derived from an EMBL/GenBank/DDBJ whole genome shotgun (WGS) entry which is preliminary data.</text>
</comment>
<evidence type="ECO:0000313" key="2">
    <source>
        <dbReference type="EMBL" id="ORY09976.1"/>
    </source>
</evidence>
<protein>
    <submittedName>
        <fullName evidence="2">Amidase signature domain-containing protein</fullName>
    </submittedName>
</protein>
<reference evidence="2 3" key="1">
    <citation type="submission" date="2016-07" db="EMBL/GenBank/DDBJ databases">
        <title>Pervasive Adenine N6-methylation of Active Genes in Fungi.</title>
        <authorList>
            <consortium name="DOE Joint Genome Institute"/>
            <person name="Mondo S.J."/>
            <person name="Dannebaum R.O."/>
            <person name="Kuo R.C."/>
            <person name="Labutti K."/>
            <person name="Haridas S."/>
            <person name="Kuo A."/>
            <person name="Salamov A."/>
            <person name="Ahrendt S.R."/>
            <person name="Lipzen A."/>
            <person name="Sullivan W."/>
            <person name="Andreopoulos W.B."/>
            <person name="Clum A."/>
            <person name="Lindquist E."/>
            <person name="Daum C."/>
            <person name="Ramamoorthy G.K."/>
            <person name="Gryganskyi A."/>
            <person name="Culley D."/>
            <person name="Magnuson J.K."/>
            <person name="James T.Y."/>
            <person name="O'Malley M.A."/>
            <person name="Stajich J.E."/>
            <person name="Spatafora J.W."/>
            <person name="Visel A."/>
            <person name="Grigoriev I.V."/>
        </authorList>
    </citation>
    <scope>NUCLEOTIDE SEQUENCE [LARGE SCALE GENOMIC DNA]</scope>
    <source>
        <strain evidence="2 3">CBS 115471</strain>
    </source>
</reference>
<gene>
    <name evidence="2" type="ORF">BCR34DRAFT_358848</name>
</gene>
<dbReference type="Gene3D" id="3.90.1300.10">
    <property type="entry name" value="Amidase signature (AS) domain"/>
    <property type="match status" value="1"/>
</dbReference>
<evidence type="ECO:0000259" key="1">
    <source>
        <dbReference type="Pfam" id="PF01425"/>
    </source>
</evidence>
<organism evidence="2 3">
    <name type="scientific">Clohesyomyces aquaticus</name>
    <dbReference type="NCBI Taxonomy" id="1231657"/>
    <lineage>
        <taxon>Eukaryota</taxon>
        <taxon>Fungi</taxon>
        <taxon>Dikarya</taxon>
        <taxon>Ascomycota</taxon>
        <taxon>Pezizomycotina</taxon>
        <taxon>Dothideomycetes</taxon>
        <taxon>Pleosporomycetidae</taxon>
        <taxon>Pleosporales</taxon>
        <taxon>Lindgomycetaceae</taxon>
        <taxon>Clohesyomyces</taxon>
    </lineage>
</organism>
<dbReference type="PANTHER" id="PTHR42678">
    <property type="entry name" value="AMIDASE"/>
    <property type="match status" value="1"/>
</dbReference>
<dbReference type="Proteomes" id="UP000193144">
    <property type="component" value="Unassembled WGS sequence"/>
</dbReference>
<name>A0A1Y1ZID0_9PLEO</name>
<dbReference type="AlphaFoldDB" id="A0A1Y1ZID0"/>
<dbReference type="STRING" id="1231657.A0A1Y1ZID0"/>
<dbReference type="PANTHER" id="PTHR42678:SF5">
    <property type="entry name" value="GLUTAMYL-TRNA(GLN) AMIDOTRANSFERASE SUBUNIT A"/>
    <property type="match status" value="1"/>
</dbReference>
<evidence type="ECO:0000313" key="3">
    <source>
        <dbReference type="Proteomes" id="UP000193144"/>
    </source>
</evidence>
<dbReference type="InterPro" id="IPR023631">
    <property type="entry name" value="Amidase_dom"/>
</dbReference>
<sequence>MPRIGEPLRDKVRQHHEYYQRGLHRSISHQHFIGFCEPEMYDEENACWVKTSSRRYSYISLFLRLRLIHFILIVLVSLSNLSASQKMPFDAREATIDSVHHALFSGLSTCREVVEAFLARIETFNNFTNAIISLNLNALEVADSMDEILAAGNATGPLFGVPILLKDNYDTAGIPTTGGNLALTESQPTEDAPSVAALKKAGAIILGKANLHELALEGISVSSLGGQTMNPYDSTRTPGGSSGGTGAAVASSFCVFGTGTDTVNSLRSPASANSLFSCRPTRGLITRTGIIPISYTQDTIGPIGRTLKDVAVALTVMASTGYDAADNATALVPPANRDIDYAASISSGTLQGVRIGVLNGFFNRTTSNETTPVNIVMDAMMQKLTSAGATLIPINETIYNATSILALDTQRYEYRELMDQYLTRPSLAGKHPATLKDLYATAPQTTNGTSGQFLVIPAQYEYVNTALISSTANSTYSTIQSDIKNLTLALPSTFALHKLSAVIYPEQKNLVVKLGSSSQSGRNGILAALTGCPVVTVPAGFSEPSGEAPIGVPIGMEILGLPWSEEMLLQIGYQIEGLTKVRRAPKWAGERVEGRAYERVPVVRPERWNIPEAYPLGTLQV</sequence>
<feature type="domain" description="Amidase" evidence="1">
    <location>
        <begin position="112"/>
        <end position="569"/>
    </location>
</feature>
<dbReference type="Pfam" id="PF01425">
    <property type="entry name" value="Amidase"/>
    <property type="match status" value="1"/>
</dbReference>